<gene>
    <name evidence="1" type="ORF">DW833_08705</name>
</gene>
<dbReference type="RefSeq" id="WP_118381169.1">
    <property type="nucleotide sequence ID" value="NZ_CABJFJ010000009.1"/>
</dbReference>
<keyword evidence="2" id="KW-1185">Reference proteome</keyword>
<reference evidence="1 2" key="1">
    <citation type="submission" date="2018-08" db="EMBL/GenBank/DDBJ databases">
        <title>A genome reference for cultivated species of the human gut microbiota.</title>
        <authorList>
            <person name="Zou Y."/>
            <person name="Xue W."/>
            <person name="Luo G."/>
        </authorList>
    </citation>
    <scope>NUCLEOTIDE SEQUENCE [LARGE SCALE GENOMIC DNA]</scope>
    <source>
        <strain evidence="1 2">AM34-3LB</strain>
    </source>
</reference>
<dbReference type="EMBL" id="QSID01000009">
    <property type="protein sequence ID" value="RHC64134.1"/>
    <property type="molecule type" value="Genomic_DNA"/>
</dbReference>
<dbReference type="Proteomes" id="UP000284621">
    <property type="component" value="Unassembled WGS sequence"/>
</dbReference>
<sequence length="74" mass="8574">MYMNIRPRQKKDKGGWLCMPQCKNIPEGKEGWTKIKCPICGELCWKRPLQDETIHKIKAEGACCTLCAMKMNMK</sequence>
<evidence type="ECO:0000313" key="1">
    <source>
        <dbReference type="EMBL" id="RHC64134.1"/>
    </source>
</evidence>
<dbReference type="AlphaFoldDB" id="A0A414B551"/>
<accession>A0A414B551</accession>
<proteinExistence type="predicted"/>
<organism evidence="1 2">
    <name type="scientific">Anaerobutyricum hallii</name>
    <dbReference type="NCBI Taxonomy" id="39488"/>
    <lineage>
        <taxon>Bacteria</taxon>
        <taxon>Bacillati</taxon>
        <taxon>Bacillota</taxon>
        <taxon>Clostridia</taxon>
        <taxon>Lachnospirales</taxon>
        <taxon>Lachnospiraceae</taxon>
        <taxon>Anaerobutyricum</taxon>
    </lineage>
</organism>
<comment type="caution">
    <text evidence="1">The sequence shown here is derived from an EMBL/GenBank/DDBJ whole genome shotgun (WGS) entry which is preliminary data.</text>
</comment>
<protein>
    <submittedName>
        <fullName evidence="1">Alanine racemase</fullName>
    </submittedName>
</protein>
<evidence type="ECO:0000313" key="2">
    <source>
        <dbReference type="Proteomes" id="UP000284621"/>
    </source>
</evidence>
<name>A0A414B551_9FIRM</name>